<evidence type="ECO:0000313" key="1">
    <source>
        <dbReference type="EMBL" id="CAA9999087.1"/>
    </source>
</evidence>
<protein>
    <submittedName>
        <fullName evidence="1">Uncharacterized protein</fullName>
    </submittedName>
</protein>
<name>A0A6H5G940_9HEMI</name>
<keyword evidence="2" id="KW-1185">Reference proteome</keyword>
<dbReference type="AlphaFoldDB" id="A0A6H5G940"/>
<proteinExistence type="predicted"/>
<evidence type="ECO:0000313" key="2">
    <source>
        <dbReference type="Proteomes" id="UP000479000"/>
    </source>
</evidence>
<sequence length="162" mass="18624">MVALGDEKVGQEVRRPARRYHPVAQSFVPPRGSDTLVKTTQHNVGRLHQIAHFHSDYNRRKKFAAQLQLVEQGSRYLDRGLEYLEQIGLQDLPFDILQFLRNFRRQIVALKYLVVGYTYGRRRARGAIENPTVAVPAVPPSASQAHETFATHDEPFHKHVFL</sequence>
<reference evidence="1 2" key="1">
    <citation type="submission" date="2020-02" db="EMBL/GenBank/DDBJ databases">
        <authorList>
            <person name="Ferguson B K."/>
        </authorList>
    </citation>
    <scope>NUCLEOTIDE SEQUENCE [LARGE SCALE GENOMIC DNA]</scope>
</reference>
<organism evidence="1 2">
    <name type="scientific">Nesidiocoris tenuis</name>
    <dbReference type="NCBI Taxonomy" id="355587"/>
    <lineage>
        <taxon>Eukaryota</taxon>
        <taxon>Metazoa</taxon>
        <taxon>Ecdysozoa</taxon>
        <taxon>Arthropoda</taxon>
        <taxon>Hexapoda</taxon>
        <taxon>Insecta</taxon>
        <taxon>Pterygota</taxon>
        <taxon>Neoptera</taxon>
        <taxon>Paraneoptera</taxon>
        <taxon>Hemiptera</taxon>
        <taxon>Heteroptera</taxon>
        <taxon>Panheteroptera</taxon>
        <taxon>Cimicomorpha</taxon>
        <taxon>Miridae</taxon>
        <taxon>Dicyphina</taxon>
        <taxon>Nesidiocoris</taxon>
    </lineage>
</organism>
<accession>A0A6H5G940</accession>
<dbReference type="Proteomes" id="UP000479000">
    <property type="component" value="Unassembled WGS sequence"/>
</dbReference>
<gene>
    <name evidence="1" type="ORF">NTEN_LOCUS5370</name>
</gene>
<dbReference type="EMBL" id="CADCXU010008194">
    <property type="protein sequence ID" value="CAA9999087.1"/>
    <property type="molecule type" value="Genomic_DNA"/>
</dbReference>